<reference evidence="1" key="1">
    <citation type="submission" date="2020-03" db="EMBL/GenBank/DDBJ databases">
        <title>Castanea mollissima Vanexum genome sequencing.</title>
        <authorList>
            <person name="Staton M."/>
        </authorList>
    </citation>
    <scope>NUCLEOTIDE SEQUENCE</scope>
    <source>
        <tissue evidence="1">Leaf</tissue>
    </source>
</reference>
<organism evidence="1 2">
    <name type="scientific">Castanea mollissima</name>
    <name type="common">Chinese chestnut</name>
    <dbReference type="NCBI Taxonomy" id="60419"/>
    <lineage>
        <taxon>Eukaryota</taxon>
        <taxon>Viridiplantae</taxon>
        <taxon>Streptophyta</taxon>
        <taxon>Embryophyta</taxon>
        <taxon>Tracheophyta</taxon>
        <taxon>Spermatophyta</taxon>
        <taxon>Magnoliopsida</taxon>
        <taxon>eudicotyledons</taxon>
        <taxon>Gunneridae</taxon>
        <taxon>Pentapetalae</taxon>
        <taxon>rosids</taxon>
        <taxon>fabids</taxon>
        <taxon>Fagales</taxon>
        <taxon>Fagaceae</taxon>
        <taxon>Castanea</taxon>
    </lineage>
</organism>
<protein>
    <submittedName>
        <fullName evidence="1">Uncharacterized protein</fullName>
    </submittedName>
</protein>
<dbReference type="AlphaFoldDB" id="A0A8J4R0A1"/>
<comment type="caution">
    <text evidence="1">The sequence shown here is derived from an EMBL/GenBank/DDBJ whole genome shotgun (WGS) entry which is preliminary data.</text>
</comment>
<evidence type="ECO:0000313" key="1">
    <source>
        <dbReference type="EMBL" id="KAF3954902.1"/>
    </source>
</evidence>
<sequence>MGRSLFRKLLFDDSDEDEIMRRVLKGSTAQRKRLLTVAGGVKKGFGGFGSEASRVEEEAVELVVAIGGDEGDEEGLGVVYWK</sequence>
<name>A0A8J4R0A1_9ROSI</name>
<dbReference type="Proteomes" id="UP000737018">
    <property type="component" value="Unassembled WGS sequence"/>
</dbReference>
<accession>A0A8J4R0A1</accession>
<proteinExistence type="predicted"/>
<evidence type="ECO:0000313" key="2">
    <source>
        <dbReference type="Proteomes" id="UP000737018"/>
    </source>
</evidence>
<dbReference type="EMBL" id="JRKL02003546">
    <property type="protein sequence ID" value="KAF3954902.1"/>
    <property type="molecule type" value="Genomic_DNA"/>
</dbReference>
<keyword evidence="2" id="KW-1185">Reference proteome</keyword>
<gene>
    <name evidence="1" type="ORF">CMV_019811</name>
</gene>